<name>A0A8X6YRU1_9ARAC</name>
<dbReference type="AlphaFoldDB" id="A0A8X6YRU1"/>
<dbReference type="Proteomes" id="UP000886998">
    <property type="component" value="Unassembled WGS sequence"/>
</dbReference>
<proteinExistence type="predicted"/>
<reference evidence="1" key="1">
    <citation type="submission" date="2020-08" db="EMBL/GenBank/DDBJ databases">
        <title>Multicomponent nature underlies the extraordinary mechanical properties of spider dragline silk.</title>
        <authorList>
            <person name="Kono N."/>
            <person name="Nakamura H."/>
            <person name="Mori M."/>
            <person name="Yoshida Y."/>
            <person name="Ohtoshi R."/>
            <person name="Malay A.D."/>
            <person name="Moran D.A.P."/>
            <person name="Tomita M."/>
            <person name="Numata K."/>
            <person name="Arakawa K."/>
        </authorList>
    </citation>
    <scope>NUCLEOTIDE SEQUENCE</scope>
</reference>
<evidence type="ECO:0000313" key="1">
    <source>
        <dbReference type="EMBL" id="GFY75871.1"/>
    </source>
</evidence>
<comment type="caution">
    <text evidence="1">The sequence shown here is derived from an EMBL/GenBank/DDBJ whole genome shotgun (WGS) entry which is preliminary data.</text>
</comment>
<protein>
    <submittedName>
        <fullName evidence="1">Uncharacterized protein</fullName>
    </submittedName>
</protein>
<gene>
    <name evidence="1" type="ORF">TNIN_164601</name>
</gene>
<sequence length="129" mass="14736">MDLRCTCLDIIAVHESQQMDIIKTDISPFSKSGIPREQNVCSEYGMPHLLRRRVKICEFTHLVFVDIIIHKEDFSHWLSIAGSMGEGLLCNRAHIQSPLPQEKGLSVLGKLWDSESFLSSLPIYKFIHL</sequence>
<accession>A0A8X6YRU1</accession>
<keyword evidence="2" id="KW-1185">Reference proteome</keyword>
<dbReference type="EMBL" id="BMAV01021654">
    <property type="protein sequence ID" value="GFY75871.1"/>
    <property type="molecule type" value="Genomic_DNA"/>
</dbReference>
<evidence type="ECO:0000313" key="2">
    <source>
        <dbReference type="Proteomes" id="UP000886998"/>
    </source>
</evidence>
<organism evidence="1 2">
    <name type="scientific">Trichonephila inaurata madagascariensis</name>
    <dbReference type="NCBI Taxonomy" id="2747483"/>
    <lineage>
        <taxon>Eukaryota</taxon>
        <taxon>Metazoa</taxon>
        <taxon>Ecdysozoa</taxon>
        <taxon>Arthropoda</taxon>
        <taxon>Chelicerata</taxon>
        <taxon>Arachnida</taxon>
        <taxon>Araneae</taxon>
        <taxon>Araneomorphae</taxon>
        <taxon>Entelegynae</taxon>
        <taxon>Araneoidea</taxon>
        <taxon>Nephilidae</taxon>
        <taxon>Trichonephila</taxon>
        <taxon>Trichonephila inaurata</taxon>
    </lineage>
</organism>